<accession>A0AAD9S6N1</accession>
<dbReference type="AlphaFoldDB" id="A0AAD9S6N1"/>
<evidence type="ECO:0000313" key="4">
    <source>
        <dbReference type="Proteomes" id="UP001265746"/>
    </source>
</evidence>
<dbReference type="Pfam" id="PF26639">
    <property type="entry name" value="Het-6_barrel"/>
    <property type="match status" value="1"/>
</dbReference>
<dbReference type="InterPro" id="IPR052895">
    <property type="entry name" value="HetReg/Transcr_Mod"/>
</dbReference>
<keyword evidence="4" id="KW-1185">Reference proteome</keyword>
<dbReference type="PANTHER" id="PTHR24148">
    <property type="entry name" value="ANKYRIN REPEAT DOMAIN-CONTAINING PROTEIN 39 HOMOLOG-RELATED"/>
    <property type="match status" value="1"/>
</dbReference>
<proteinExistence type="predicted"/>
<dbReference type="EMBL" id="JAUJFL010000008">
    <property type="protein sequence ID" value="KAK2598517.1"/>
    <property type="molecule type" value="Genomic_DNA"/>
</dbReference>
<dbReference type="Proteomes" id="UP001265746">
    <property type="component" value="Unassembled WGS sequence"/>
</dbReference>
<evidence type="ECO:0000313" key="3">
    <source>
        <dbReference type="EMBL" id="KAK2598517.1"/>
    </source>
</evidence>
<gene>
    <name evidence="3" type="ORF">N8I77_011924</name>
</gene>
<feature type="domain" description="Heterokaryon incompatibility" evidence="2">
    <location>
        <begin position="134"/>
        <end position="276"/>
    </location>
</feature>
<dbReference type="PANTHER" id="PTHR24148:SF82">
    <property type="entry name" value="HETEROKARYON INCOMPATIBILITY DOMAIN-CONTAINING PROTEIN"/>
    <property type="match status" value="1"/>
</dbReference>
<feature type="region of interest" description="Disordered" evidence="1">
    <location>
        <begin position="61"/>
        <end position="86"/>
    </location>
</feature>
<name>A0AAD9S6N1_PHOAM</name>
<sequence>MESLFDNGNEIRTVQYLPNYPFVDRDIRNEMSGYRPPWMDLTAGLISSSIRSVRRVPESWSPAGALNSNQKSSFGAPGSHQRQRQRHELTSTYQYAPLAADSDDIRILHLLPGQENDLIRTRLQSCSLGSPPSYEAISYAWGSRSDNAVVIVSEGEVDYSVEVPQSVHGALKQLRNEFTARAIWADAICMNQGDDEEKNHQVRLMRRIYQGATRVVIWLGDDYKHNHVTSHLFNVISQMYHRNFESVPPLEDWHTWREFERLFRNPWFCRVWCLQEAALATSAQVMLGKHSAPWEYIGFAATWFRCLPLQLLHDGSALVGVYNACLIYALSHVNDRHQQHVSFLQLLALTRPFVATDVRDKIYGILGIPTKDSDPDAGVPFLEPDYTKTLPEVYIDCALAIIRRTQSLRILSYVQHERLHEGVTETSPHNAADQALTKVPSWVPCWHQYFSRTLAPTESEKKTFKASASLNVDSVANNDVRGFKLITHGARISHIRTVSCLLFNKNSLSGYDSTYTAEQVCLEVLEPLKASTASPTELLHTFSTVLTAGKDWYGCVIEDIEQHVADFIALMYNPSVLSDDPEADLHRTRRQRHRVVSGNESPLPRPCMLEEFLFRPRTDLALPPVTKVGQAHRFQAAMRNACTWRRVLVTEDGHVGLGPQVARPGDVVCILKHAIVPFLLRPEADTGSFKLVGEAYIQGVMFGEFNASQVEQIVLSDQPFLDSTEAQPGENQFRTDGCDSSS</sequence>
<dbReference type="Pfam" id="PF06985">
    <property type="entry name" value="HET"/>
    <property type="match status" value="1"/>
</dbReference>
<evidence type="ECO:0000259" key="2">
    <source>
        <dbReference type="Pfam" id="PF06985"/>
    </source>
</evidence>
<organism evidence="3 4">
    <name type="scientific">Phomopsis amygdali</name>
    <name type="common">Fusicoccum amygdali</name>
    <dbReference type="NCBI Taxonomy" id="1214568"/>
    <lineage>
        <taxon>Eukaryota</taxon>
        <taxon>Fungi</taxon>
        <taxon>Dikarya</taxon>
        <taxon>Ascomycota</taxon>
        <taxon>Pezizomycotina</taxon>
        <taxon>Sordariomycetes</taxon>
        <taxon>Sordariomycetidae</taxon>
        <taxon>Diaporthales</taxon>
        <taxon>Diaporthaceae</taxon>
        <taxon>Diaporthe</taxon>
    </lineage>
</organism>
<evidence type="ECO:0000256" key="1">
    <source>
        <dbReference type="SAM" id="MobiDB-lite"/>
    </source>
</evidence>
<protein>
    <recommendedName>
        <fullName evidence="2">Heterokaryon incompatibility domain-containing protein</fullName>
    </recommendedName>
</protein>
<dbReference type="InterPro" id="IPR010730">
    <property type="entry name" value="HET"/>
</dbReference>
<comment type="caution">
    <text evidence="3">The sequence shown here is derived from an EMBL/GenBank/DDBJ whole genome shotgun (WGS) entry which is preliminary data.</text>
</comment>
<reference evidence="3" key="1">
    <citation type="submission" date="2023-06" db="EMBL/GenBank/DDBJ databases">
        <authorList>
            <person name="Noh H."/>
        </authorList>
    </citation>
    <scope>NUCLEOTIDE SEQUENCE</scope>
    <source>
        <strain evidence="3">DUCC20226</strain>
    </source>
</reference>